<dbReference type="GO" id="GO:0072488">
    <property type="term" value="P:ammonium transmembrane transport"/>
    <property type="evidence" value="ECO:0007669"/>
    <property type="project" value="UniProtKB-KW"/>
</dbReference>
<proteinExistence type="inferred from homology"/>
<feature type="coiled-coil region" evidence="9">
    <location>
        <begin position="482"/>
        <end position="509"/>
    </location>
</feature>
<keyword evidence="3 8" id="KW-0813">Transport</keyword>
<dbReference type="InterPro" id="IPR001905">
    <property type="entry name" value="Ammonium_transpt"/>
</dbReference>
<evidence type="ECO:0000256" key="8">
    <source>
        <dbReference type="RuleBase" id="RU362002"/>
    </source>
</evidence>
<comment type="similarity">
    <text evidence="2 8">Belongs to the ammonia transporter channel (TC 1.A.11.2) family.</text>
</comment>
<dbReference type="Gene3D" id="1.10.3430.10">
    <property type="entry name" value="Ammonium transporter AmtB like domains"/>
    <property type="match status" value="1"/>
</dbReference>
<feature type="compositionally biased region" description="Basic and acidic residues" evidence="10">
    <location>
        <begin position="563"/>
        <end position="574"/>
    </location>
</feature>
<dbReference type="InterPro" id="IPR024041">
    <property type="entry name" value="NH4_transpt_AmtB-like_dom"/>
</dbReference>
<sequence>MSSSSTYESCLANLSAKSASIPNTEDLLVCISSSFDSRTTSTNSAVEVFYLLYAASLVFLMQAGFAMIAAGCVRTNNIQNTLLKNLLDACGAALGFYTVGYAFAWGGSTDRNTTQKTFIGTESFFMMGLDFAELSFWLFQLAFCSASATIVAGTLAERCQMGAYLGYSLMLAGFVYPVIVHQIWSPSGFLTAQRETDVLWGVGMVDFAGSTVVHLTGGMTALIATKILGPRAGRFYDLRGRVLDTPKDFPGHSLALQMLGVFILWFGWYGFNTGSIIRLTNDLRYTYVSKIAINTTLAAASGTVTTLFIHTVVQERLTGEVTYNLQYAMNGCLSGLVAITAGCSVIESWASIIIGIVAGGLYLVFSRQLVKCRIDDAVDAIPVHMINGIWGTFSVGLFASPNLLEILYGRSDHVGWFYSLSKGSADATLLACQVVGIIFTAGWVTVTMLPFFWVLNYLGWLRSDSLEEVIGLDIGYRGGVLHKRAQAQNDEVSAKMDDYISEYVKQREERVNLRQMNDSSTHGRSVLGVSLHSLNVLGTSSHEVKTSLARAINSMEQSQNSDDLEKSLKSDNGRVVRSTSALEASTERHVDSDPVQHTHSIQNRDDGWHDNN</sequence>
<accession>A0ABD3QCL2</accession>
<dbReference type="EMBL" id="JABMIG020000051">
    <property type="protein sequence ID" value="KAL3797842.1"/>
    <property type="molecule type" value="Genomic_DNA"/>
</dbReference>
<evidence type="ECO:0000256" key="5">
    <source>
        <dbReference type="ARBA" id="ARBA00022989"/>
    </source>
</evidence>
<feature type="transmembrane region" description="Helical" evidence="8">
    <location>
        <begin position="325"/>
        <end position="342"/>
    </location>
</feature>
<evidence type="ECO:0000313" key="13">
    <source>
        <dbReference type="Proteomes" id="UP001516023"/>
    </source>
</evidence>
<dbReference type="PANTHER" id="PTHR11730:SF6">
    <property type="entry name" value="AMMONIUM TRANSPORTER"/>
    <property type="match status" value="1"/>
</dbReference>
<evidence type="ECO:0000313" key="12">
    <source>
        <dbReference type="EMBL" id="KAL3797842.1"/>
    </source>
</evidence>
<feature type="transmembrane region" description="Helical" evidence="8">
    <location>
        <begin position="134"/>
        <end position="156"/>
    </location>
</feature>
<dbReference type="PANTHER" id="PTHR11730">
    <property type="entry name" value="AMMONIUM TRANSPORTER"/>
    <property type="match status" value="1"/>
</dbReference>
<feature type="transmembrane region" description="Helical" evidence="8">
    <location>
        <begin position="428"/>
        <end position="455"/>
    </location>
</feature>
<feature type="transmembrane region" description="Helical" evidence="8">
    <location>
        <begin position="348"/>
        <end position="365"/>
    </location>
</feature>
<evidence type="ECO:0000259" key="11">
    <source>
        <dbReference type="Pfam" id="PF00909"/>
    </source>
</evidence>
<dbReference type="AlphaFoldDB" id="A0ABD3QCL2"/>
<feature type="transmembrane region" description="Helical" evidence="8">
    <location>
        <begin position="249"/>
        <end position="271"/>
    </location>
</feature>
<keyword evidence="6 8" id="KW-0472">Membrane</keyword>
<organism evidence="12 13">
    <name type="scientific">Cyclotella cryptica</name>
    <dbReference type="NCBI Taxonomy" id="29204"/>
    <lineage>
        <taxon>Eukaryota</taxon>
        <taxon>Sar</taxon>
        <taxon>Stramenopiles</taxon>
        <taxon>Ochrophyta</taxon>
        <taxon>Bacillariophyta</taxon>
        <taxon>Coscinodiscophyceae</taxon>
        <taxon>Thalassiosirophycidae</taxon>
        <taxon>Stephanodiscales</taxon>
        <taxon>Stephanodiscaceae</taxon>
        <taxon>Cyclotella</taxon>
    </lineage>
</organism>
<feature type="transmembrane region" description="Helical" evidence="8">
    <location>
        <begin position="163"/>
        <end position="184"/>
    </location>
</feature>
<evidence type="ECO:0000256" key="6">
    <source>
        <dbReference type="ARBA" id="ARBA00023136"/>
    </source>
</evidence>
<keyword evidence="4 8" id="KW-0812">Transmembrane</keyword>
<dbReference type="Pfam" id="PF00909">
    <property type="entry name" value="Ammonium_transp"/>
    <property type="match status" value="1"/>
</dbReference>
<evidence type="ECO:0000256" key="1">
    <source>
        <dbReference type="ARBA" id="ARBA00004141"/>
    </source>
</evidence>
<dbReference type="InterPro" id="IPR029020">
    <property type="entry name" value="Ammonium/urea_transptr"/>
</dbReference>
<feature type="transmembrane region" description="Helical" evidence="8">
    <location>
        <begin position="50"/>
        <end position="73"/>
    </location>
</feature>
<dbReference type="GO" id="GO:0005886">
    <property type="term" value="C:plasma membrane"/>
    <property type="evidence" value="ECO:0007669"/>
    <property type="project" value="UniProtKB-SubCell"/>
</dbReference>
<comment type="subcellular location">
    <subcellularLocation>
        <location evidence="8">Cell membrane</location>
        <topology evidence="8">Multi-pass membrane protein</topology>
    </subcellularLocation>
    <subcellularLocation>
        <location evidence="1">Membrane</location>
        <topology evidence="1">Multi-pass membrane protein</topology>
    </subcellularLocation>
</comment>
<feature type="transmembrane region" description="Helical" evidence="8">
    <location>
        <begin position="291"/>
        <end position="313"/>
    </location>
</feature>
<keyword evidence="7 8" id="KW-0924">Ammonia transport</keyword>
<evidence type="ECO:0000256" key="4">
    <source>
        <dbReference type="ARBA" id="ARBA00022692"/>
    </source>
</evidence>
<feature type="compositionally biased region" description="Basic and acidic residues" evidence="10">
    <location>
        <begin position="585"/>
        <end position="612"/>
    </location>
</feature>
<keyword evidence="9" id="KW-0175">Coiled coil</keyword>
<dbReference type="FunFam" id="1.10.3430.10:FF:000016">
    <property type="entry name" value="Ammonium transporter"/>
    <property type="match status" value="1"/>
</dbReference>
<protein>
    <recommendedName>
        <fullName evidence="8">Ammonium transporter</fullName>
    </recommendedName>
</protein>
<evidence type="ECO:0000256" key="7">
    <source>
        <dbReference type="ARBA" id="ARBA00023177"/>
    </source>
</evidence>
<dbReference type="SUPFAM" id="SSF111352">
    <property type="entry name" value="Ammonium transporter"/>
    <property type="match status" value="1"/>
</dbReference>
<evidence type="ECO:0000256" key="2">
    <source>
        <dbReference type="ARBA" id="ARBA00005887"/>
    </source>
</evidence>
<dbReference type="Proteomes" id="UP001516023">
    <property type="component" value="Unassembled WGS sequence"/>
</dbReference>
<evidence type="ECO:0000256" key="3">
    <source>
        <dbReference type="ARBA" id="ARBA00022448"/>
    </source>
</evidence>
<feature type="transmembrane region" description="Helical" evidence="8">
    <location>
        <begin position="386"/>
        <end position="408"/>
    </location>
</feature>
<feature type="transmembrane region" description="Helical" evidence="8">
    <location>
        <begin position="204"/>
        <end position="228"/>
    </location>
</feature>
<comment type="caution">
    <text evidence="12">The sequence shown here is derived from an EMBL/GenBank/DDBJ whole genome shotgun (WGS) entry which is preliminary data.</text>
</comment>
<feature type="region of interest" description="Disordered" evidence="10">
    <location>
        <begin position="555"/>
        <end position="612"/>
    </location>
</feature>
<reference evidence="12 13" key="1">
    <citation type="journal article" date="2020" name="G3 (Bethesda)">
        <title>Improved Reference Genome for Cyclotella cryptica CCMP332, a Model for Cell Wall Morphogenesis, Salinity Adaptation, and Lipid Production in Diatoms (Bacillariophyta).</title>
        <authorList>
            <person name="Roberts W.R."/>
            <person name="Downey K.M."/>
            <person name="Ruck E.C."/>
            <person name="Traller J.C."/>
            <person name="Alverson A.J."/>
        </authorList>
    </citation>
    <scope>NUCLEOTIDE SEQUENCE [LARGE SCALE GENOMIC DNA]</scope>
    <source>
        <strain evidence="12 13">CCMP332</strain>
    </source>
</reference>
<evidence type="ECO:0000256" key="9">
    <source>
        <dbReference type="SAM" id="Coils"/>
    </source>
</evidence>
<gene>
    <name evidence="12" type="ORF">HJC23_006880</name>
</gene>
<feature type="domain" description="Ammonium transporter AmtB-like" evidence="11">
    <location>
        <begin position="51"/>
        <end position="474"/>
    </location>
</feature>
<feature type="transmembrane region" description="Helical" evidence="8">
    <location>
        <begin position="85"/>
        <end position="104"/>
    </location>
</feature>
<dbReference type="NCBIfam" id="TIGR00836">
    <property type="entry name" value="amt"/>
    <property type="match status" value="1"/>
</dbReference>
<keyword evidence="5 8" id="KW-1133">Transmembrane helix</keyword>
<keyword evidence="13" id="KW-1185">Reference proteome</keyword>
<evidence type="ECO:0000256" key="10">
    <source>
        <dbReference type="SAM" id="MobiDB-lite"/>
    </source>
</evidence>
<name>A0ABD3QCL2_9STRA</name>